<dbReference type="STRING" id="947166.A0A1D1VNC3"/>
<dbReference type="OrthoDB" id="6408700at2759"/>
<dbReference type="PANTHER" id="PTHR46585">
    <property type="entry name" value="INTEGRASE CORE DOMAIN CONTAINING PROTEIN"/>
    <property type="match status" value="1"/>
</dbReference>
<organism evidence="1 2">
    <name type="scientific">Ramazzottius varieornatus</name>
    <name type="common">Water bear</name>
    <name type="synonym">Tardigrade</name>
    <dbReference type="NCBI Taxonomy" id="947166"/>
    <lineage>
        <taxon>Eukaryota</taxon>
        <taxon>Metazoa</taxon>
        <taxon>Ecdysozoa</taxon>
        <taxon>Tardigrada</taxon>
        <taxon>Eutardigrada</taxon>
        <taxon>Parachela</taxon>
        <taxon>Hypsibioidea</taxon>
        <taxon>Ramazzottiidae</taxon>
        <taxon>Ramazzottius</taxon>
    </lineage>
</organism>
<sequence length="192" mass="22958">MAERLIPTRKTRIFRYFRSIYATRYIDRLPDFVYAYNHSVHSAHGKKPDTVQQENSLSVLNALYGKMLQQKSKVPRYKVGDFVRVSKNKLEFEKRYEDNFQPDIYEITKVKRHTVPVYELKNLNSNKAIEGQFYEPELSLVRDHMKWTYQIEKVLQRHTRNRRREKLVRLLGYGPESDSWIPACCMTTMDST</sequence>
<dbReference type="Proteomes" id="UP000186922">
    <property type="component" value="Unassembled WGS sequence"/>
</dbReference>
<evidence type="ECO:0008006" key="3">
    <source>
        <dbReference type="Google" id="ProtNLM"/>
    </source>
</evidence>
<evidence type="ECO:0000313" key="1">
    <source>
        <dbReference type="EMBL" id="GAV01653.1"/>
    </source>
</evidence>
<dbReference type="PANTHER" id="PTHR46585:SF1">
    <property type="entry name" value="CHROMO DOMAIN-CONTAINING PROTEIN"/>
    <property type="match status" value="1"/>
</dbReference>
<gene>
    <name evidence="1" type="primary">RvY_12331-1</name>
    <name evidence="1" type="synonym">RvY_12331.1</name>
    <name evidence="1" type="ORF">RvY_12331</name>
</gene>
<dbReference type="AlphaFoldDB" id="A0A1D1VNC3"/>
<protein>
    <recommendedName>
        <fullName evidence="3">Chromo domain-containing protein</fullName>
    </recommendedName>
</protein>
<keyword evidence="2" id="KW-1185">Reference proteome</keyword>
<dbReference type="EMBL" id="BDGG01000007">
    <property type="protein sequence ID" value="GAV01653.1"/>
    <property type="molecule type" value="Genomic_DNA"/>
</dbReference>
<dbReference type="Gene3D" id="2.40.50.40">
    <property type="match status" value="1"/>
</dbReference>
<accession>A0A1D1VNC3</accession>
<name>A0A1D1VNC3_RAMVA</name>
<comment type="caution">
    <text evidence="1">The sequence shown here is derived from an EMBL/GenBank/DDBJ whole genome shotgun (WGS) entry which is preliminary data.</text>
</comment>
<evidence type="ECO:0000313" key="2">
    <source>
        <dbReference type="Proteomes" id="UP000186922"/>
    </source>
</evidence>
<proteinExistence type="predicted"/>
<reference evidence="1 2" key="1">
    <citation type="journal article" date="2016" name="Nat. Commun.">
        <title>Extremotolerant tardigrade genome and improved radiotolerance of human cultured cells by tardigrade-unique protein.</title>
        <authorList>
            <person name="Hashimoto T."/>
            <person name="Horikawa D.D."/>
            <person name="Saito Y."/>
            <person name="Kuwahara H."/>
            <person name="Kozuka-Hata H."/>
            <person name="Shin-I T."/>
            <person name="Minakuchi Y."/>
            <person name="Ohishi K."/>
            <person name="Motoyama A."/>
            <person name="Aizu T."/>
            <person name="Enomoto A."/>
            <person name="Kondo K."/>
            <person name="Tanaka S."/>
            <person name="Hara Y."/>
            <person name="Koshikawa S."/>
            <person name="Sagara H."/>
            <person name="Miura T."/>
            <person name="Yokobori S."/>
            <person name="Miyagawa K."/>
            <person name="Suzuki Y."/>
            <person name="Kubo T."/>
            <person name="Oyama M."/>
            <person name="Kohara Y."/>
            <person name="Fujiyama A."/>
            <person name="Arakawa K."/>
            <person name="Katayama T."/>
            <person name="Toyoda A."/>
            <person name="Kunieda T."/>
        </authorList>
    </citation>
    <scope>NUCLEOTIDE SEQUENCE [LARGE SCALE GENOMIC DNA]</scope>
    <source>
        <strain evidence="1 2">YOKOZUNA-1</strain>
    </source>
</reference>